<comment type="caution">
    <text evidence="2">The sequence shown here is derived from an EMBL/GenBank/DDBJ whole genome shotgun (WGS) entry which is preliminary data.</text>
</comment>
<dbReference type="RefSeq" id="WP_210034403.1">
    <property type="nucleotide sequence ID" value="NZ_JAGINU010000001.1"/>
</dbReference>
<dbReference type="Pfam" id="PF12730">
    <property type="entry name" value="ABC2_membrane_4"/>
    <property type="match status" value="1"/>
</dbReference>
<keyword evidence="1" id="KW-1133">Transmembrane helix</keyword>
<name>A0ABS4W414_9PSEU</name>
<evidence type="ECO:0000313" key="2">
    <source>
        <dbReference type="EMBL" id="MBP2370848.1"/>
    </source>
</evidence>
<keyword evidence="1" id="KW-0812">Transmembrane</keyword>
<evidence type="ECO:0000313" key="3">
    <source>
        <dbReference type="Proteomes" id="UP001519295"/>
    </source>
</evidence>
<gene>
    <name evidence="2" type="ORF">JOF36_006544</name>
</gene>
<feature type="transmembrane region" description="Helical" evidence="1">
    <location>
        <begin position="79"/>
        <end position="97"/>
    </location>
</feature>
<dbReference type="EMBL" id="JAGINU010000001">
    <property type="protein sequence ID" value="MBP2370848.1"/>
    <property type="molecule type" value="Genomic_DNA"/>
</dbReference>
<feature type="transmembrane region" description="Helical" evidence="1">
    <location>
        <begin position="40"/>
        <end position="59"/>
    </location>
</feature>
<dbReference type="Proteomes" id="UP001519295">
    <property type="component" value="Unassembled WGS sequence"/>
</dbReference>
<reference evidence="2 3" key="1">
    <citation type="submission" date="2021-03" db="EMBL/GenBank/DDBJ databases">
        <title>Sequencing the genomes of 1000 actinobacteria strains.</title>
        <authorList>
            <person name="Klenk H.-P."/>
        </authorList>
    </citation>
    <scope>NUCLEOTIDE SEQUENCE [LARGE SCALE GENOMIC DNA]</scope>
    <source>
        <strain evidence="2 3">DSM 45256</strain>
    </source>
</reference>
<organism evidence="2 3">
    <name type="scientific">Pseudonocardia parietis</name>
    <dbReference type="NCBI Taxonomy" id="570936"/>
    <lineage>
        <taxon>Bacteria</taxon>
        <taxon>Bacillati</taxon>
        <taxon>Actinomycetota</taxon>
        <taxon>Actinomycetes</taxon>
        <taxon>Pseudonocardiales</taxon>
        <taxon>Pseudonocardiaceae</taxon>
        <taxon>Pseudonocardia</taxon>
    </lineage>
</organism>
<proteinExistence type="predicted"/>
<feature type="transmembrane region" description="Helical" evidence="1">
    <location>
        <begin position="244"/>
        <end position="263"/>
    </location>
</feature>
<feature type="transmembrane region" description="Helical" evidence="1">
    <location>
        <begin position="162"/>
        <end position="183"/>
    </location>
</feature>
<accession>A0ABS4W414</accession>
<keyword evidence="3" id="KW-1185">Reference proteome</keyword>
<feature type="transmembrane region" description="Helical" evidence="1">
    <location>
        <begin position="118"/>
        <end position="142"/>
    </location>
</feature>
<keyword evidence="1" id="KW-0472">Membrane</keyword>
<evidence type="ECO:0000256" key="1">
    <source>
        <dbReference type="SAM" id="Phobius"/>
    </source>
</evidence>
<protein>
    <submittedName>
        <fullName evidence="2">ABC-2 type transport system permease protein</fullName>
    </submittedName>
</protein>
<sequence>MSAPAGTGRTPRATIRRRSAPLPRLLRSELELALIRPRTAVVLLTAALVPVLAAFALAGGPDQLTHTLGVLTVALSEPAALSLGMPVVLVAADAFAAERRCGTLDGLRLSPVGPGRLLLLKASAVVAASVLVAVVVVGMSLLAGSLVLGTGPYGTGSTLGRAVLLAGWSAVQLTGLGMLLLALSAAVRSSAVVVVAGLAALTLAPLAAIVWGPVAPALPSGHWHEVLVAVTAVPVETAAPWATTVRAAGFAVAGAGITVFLLTRRDG</sequence>
<feature type="transmembrane region" description="Helical" evidence="1">
    <location>
        <begin position="190"/>
        <end position="211"/>
    </location>
</feature>